<organism evidence="2 3">
    <name type="scientific">Streptomyces cuspidosporus</name>
    <dbReference type="NCBI Taxonomy" id="66882"/>
    <lineage>
        <taxon>Bacteria</taxon>
        <taxon>Bacillati</taxon>
        <taxon>Actinomycetota</taxon>
        <taxon>Actinomycetes</taxon>
        <taxon>Kitasatosporales</taxon>
        <taxon>Streptomycetaceae</taxon>
        <taxon>Streptomyces</taxon>
    </lineage>
</organism>
<reference evidence="3" key="1">
    <citation type="journal article" date="2019" name="Int. J. Syst. Evol. Microbiol.">
        <title>The Global Catalogue of Microorganisms (GCM) 10K type strain sequencing project: providing services to taxonomists for standard genome sequencing and annotation.</title>
        <authorList>
            <consortium name="The Broad Institute Genomics Platform"/>
            <consortium name="The Broad Institute Genome Sequencing Center for Infectious Disease"/>
            <person name="Wu L."/>
            <person name="Ma J."/>
        </authorList>
    </citation>
    <scope>NUCLEOTIDE SEQUENCE [LARGE SCALE GENOMIC DNA]</scope>
    <source>
        <strain evidence="3">JCM 4316</strain>
    </source>
</reference>
<feature type="region of interest" description="Disordered" evidence="1">
    <location>
        <begin position="1"/>
        <end position="74"/>
    </location>
</feature>
<dbReference type="EMBL" id="BAAASD010000048">
    <property type="protein sequence ID" value="GAA2368344.1"/>
    <property type="molecule type" value="Genomic_DNA"/>
</dbReference>
<gene>
    <name evidence="2" type="ORF">GCM10010246_72300</name>
</gene>
<accession>A0ABP5U3F0</accession>
<protein>
    <submittedName>
        <fullName evidence="2">Uncharacterized protein</fullName>
    </submittedName>
</protein>
<feature type="compositionally biased region" description="Low complexity" evidence="1">
    <location>
        <begin position="34"/>
        <end position="49"/>
    </location>
</feature>
<evidence type="ECO:0000313" key="3">
    <source>
        <dbReference type="Proteomes" id="UP001500253"/>
    </source>
</evidence>
<comment type="caution">
    <text evidence="2">The sequence shown here is derived from an EMBL/GenBank/DDBJ whole genome shotgun (WGS) entry which is preliminary data.</text>
</comment>
<feature type="compositionally biased region" description="Low complexity" evidence="1">
    <location>
        <begin position="57"/>
        <end position="70"/>
    </location>
</feature>
<evidence type="ECO:0000256" key="1">
    <source>
        <dbReference type="SAM" id="MobiDB-lite"/>
    </source>
</evidence>
<feature type="region of interest" description="Disordered" evidence="1">
    <location>
        <begin position="121"/>
        <end position="145"/>
    </location>
</feature>
<evidence type="ECO:0000313" key="2">
    <source>
        <dbReference type="EMBL" id="GAA2368344.1"/>
    </source>
</evidence>
<proteinExistence type="predicted"/>
<name>A0ABP5U3F0_9ACTN</name>
<sequence length="182" mass="18965">MARIRTGRGSGIGDDRGADPYRPGIGMRQRRAARASATRSAPPTARSPPGATPPKAAPAANSPPGSAPRGRPVDLALDLVCHPVAAEQTAVGVYPDRDTHRPQTWDQIDLGGLDLAKAEVSRPLPAGNSPRARPPPGSSSTVLANLPGIPYASHVPDGAGRRSRWAISPHRLVAQDAALSRR</sequence>
<keyword evidence="3" id="KW-1185">Reference proteome</keyword>
<dbReference type="Proteomes" id="UP001500253">
    <property type="component" value="Unassembled WGS sequence"/>
</dbReference>